<feature type="transmembrane region" description="Helical" evidence="1">
    <location>
        <begin position="1595"/>
        <end position="1615"/>
    </location>
</feature>
<sequence length="1625" mass="180724">MADRLAKRYKSKKNVIWTLTISLLLISVFVFSTNAFSLDGAKRYIVFNDDKWDMESMDQPDWMTNKDSITFKVDLKEDFENSSQGEGITEVEEPFAVKAAYQGSEITTAKIEGINDSELGFIGEYLVTIPLQPDSPEGSLHVNVEFAEDNSWNIPASTNTFSINRDAVKPVVNVTSWFENGRFKDGEFTNKPVSMSIKVTDSNFIPGKDTISILKDGIAYEPAQEPEWNENETFLTLDNTGFYEVTIVAADRAGNKSDPAKVNFGIVKQGPRLTIKDKNDSGFYKQVELKVESDILIYDASATIEKTINGEKTTEVKNFERKGKNAVLSLTEDGTYKVSVTVKDRQNIDPGHQLGITSFTIDQTAPALVINGVTDQGEYRESKEAEISVTDANVDESLTELKVTAGNQVTTYSGEEAYKKHHFTEEGVYTLELSATDKAGNSAVKSIKFIIDKSAPKLDISGVNAEEFFNSDKNKKEVTISVEDLTLDLNQTSLKVEKDGAAYPESIQLNSVTESKAEAKHTFTAEGKYKIILTSTDRLGKAAPAKSVSFTIDNTHPKAVVTLDGTVMAEDEIVVDGEKTVKIAITDKHHEFYNVTVKKNGEEYKIDPLVQDGENVATEHLFKEDGVYEITVESTDKAKNKSVLTKTITIDTGKPDIHFKGVKHQAHYNSENVDVTVTVNDFTFDKNKTTLEMTRTNGSQVTEIKPGNWNIYDYLKWLYYGEMDLSFKEEGIYQLKVTAKDRFGKVSSKTIEFTIDRTTPKIDITGINEGTFVKGGEVVIVVDEYYYDTNNVTVTVQKDDSLKEETFVNKAEKSKVALKFTEDGDYQITVSAEDKAGNKASDTKLSFTVDTIKPVIDIIDLKTNSTVKDQSYDAESKDVSINVNEHNFANNMVQYEVIEKNTVTNESKSIWIGEWRNVAEISSLTYNFKDDYEYFIKVMAEDAAGNTADEKTVTFTIDTINPLLATDGIENDQNYQSTTASFWVKDTNIDLSNTKLVVLKDGEPYSIGDIALSYITEGALRYTFKEEGNYTVTLESTDKAKRKSVHGPISFIIDSTKPVVKVEGVDDHSFNPANKNVTISVNEKNFSTNKVELAVTKDNKPYDLGPFHTNEKQLSSIAHNFANDGLYEIFVKSTDKAGNGPVTVNRTFTIDKTRPAIEITGVNQDAYYNEDKRVNVTIRDVNLDINKITVTRDGARYNAGGFSVSNNTASLSHNFSEEGVYNVLVEATDKAGNSFTQQVSFTMDKTKPVITPKFKGQTRVIKDGEYINEIFTPEFALDQKDDTIVSVTLNGENAGRTAPTASKEMEYHFNVVARDKAGNETTLEIHFTVDTTKPTLSISGILDGFFNENLTPIVSYSDIHLDPNRTSVTLNGAPYKNGTKLELEKDYVFKATVTDLANNVSTRTIVFTIDKTSPVIKFKEPVSNKYFNKDLIPDLLIEDLNEYDIIALTLDGKEYKIGDPITSEGKHVLFFEVKDKAGNIKQLSVEFIIDKKAPKVIYDGIKQNEQYFETVKAAIRLDNPSDTIKSILVNGKLHNFDEATDENGVAVFTSTFSEINSYEVAVTAVDDAGNKTTTVIPFEIAEKTALVKFYENKPLFAGSLIGLFGIMGIGITALVRRKKTVAVEE</sequence>
<keyword evidence="1" id="KW-1133">Transmembrane helix</keyword>
<accession>A0A852TM95</accession>
<dbReference type="Gene3D" id="2.60.40.10">
    <property type="entry name" value="Immunoglobulins"/>
    <property type="match status" value="5"/>
</dbReference>
<keyword evidence="1" id="KW-0812">Transmembrane</keyword>
<evidence type="ECO:0000313" key="5">
    <source>
        <dbReference type="EMBL" id="NYE09271.1"/>
    </source>
</evidence>
<evidence type="ECO:0008006" key="7">
    <source>
        <dbReference type="Google" id="ProtNLM"/>
    </source>
</evidence>
<reference evidence="6" key="1">
    <citation type="submission" date="2020-07" db="EMBL/GenBank/DDBJ databases">
        <authorList>
            <person name="Partida-Martinez L."/>
            <person name="Huntemann M."/>
            <person name="Clum A."/>
            <person name="Wang J."/>
            <person name="Palaniappan K."/>
            <person name="Ritter S."/>
            <person name="Chen I.-M."/>
            <person name="Stamatis D."/>
            <person name="Reddy T."/>
            <person name="O'Malley R."/>
            <person name="Daum C."/>
            <person name="Shapiro N."/>
            <person name="Ivanova N."/>
            <person name="Kyrpides N."/>
            <person name="Woyke T."/>
        </authorList>
    </citation>
    <scope>NUCLEOTIDE SEQUENCE [LARGE SCALE GENOMIC DNA]</scope>
    <source>
        <strain evidence="6">AT2.8</strain>
    </source>
</reference>
<dbReference type="InterPro" id="IPR044016">
    <property type="entry name" value="Big_13"/>
</dbReference>
<dbReference type="InterPro" id="IPR013783">
    <property type="entry name" value="Ig-like_fold"/>
</dbReference>
<evidence type="ECO:0000313" key="6">
    <source>
        <dbReference type="Proteomes" id="UP000548423"/>
    </source>
</evidence>
<protein>
    <recommendedName>
        <fullName evidence="7">Ig-like domain-containing protein</fullName>
    </recommendedName>
</protein>
<feature type="domain" description="Ig-like" evidence="2">
    <location>
        <begin position="1282"/>
        <end position="1330"/>
    </location>
</feature>
<comment type="caution">
    <text evidence="5">The sequence shown here is derived from an EMBL/GenBank/DDBJ whole genome shotgun (WGS) entry which is preliminary data.</text>
</comment>
<gene>
    <name evidence="5" type="ORF">F4694_006142</name>
</gene>
<dbReference type="InterPro" id="IPR022038">
    <property type="entry name" value="Ig-like_bact"/>
</dbReference>
<evidence type="ECO:0000256" key="1">
    <source>
        <dbReference type="SAM" id="Phobius"/>
    </source>
</evidence>
<evidence type="ECO:0000259" key="4">
    <source>
        <dbReference type="Pfam" id="PF19077"/>
    </source>
</evidence>
<evidence type="ECO:0000259" key="3">
    <source>
        <dbReference type="Pfam" id="PF13750"/>
    </source>
</evidence>
<dbReference type="PANTHER" id="PTHR34677">
    <property type="match status" value="1"/>
</dbReference>
<dbReference type="Pfam" id="PF12245">
    <property type="entry name" value="Big_3_2"/>
    <property type="match status" value="1"/>
</dbReference>
<proteinExistence type="predicted"/>
<dbReference type="Pfam" id="PF13750">
    <property type="entry name" value="Big_3_3"/>
    <property type="match status" value="1"/>
</dbReference>
<evidence type="ECO:0000259" key="2">
    <source>
        <dbReference type="Pfam" id="PF12245"/>
    </source>
</evidence>
<dbReference type="EMBL" id="JACCBX010000020">
    <property type="protein sequence ID" value="NYE09271.1"/>
    <property type="molecule type" value="Genomic_DNA"/>
</dbReference>
<organism evidence="5 6">
    <name type="scientific">Neobacillus niacini</name>
    <dbReference type="NCBI Taxonomy" id="86668"/>
    <lineage>
        <taxon>Bacteria</taxon>
        <taxon>Bacillati</taxon>
        <taxon>Bacillota</taxon>
        <taxon>Bacilli</taxon>
        <taxon>Bacillales</taxon>
        <taxon>Bacillaceae</taxon>
        <taxon>Neobacillus</taxon>
    </lineage>
</organism>
<dbReference type="Proteomes" id="UP000548423">
    <property type="component" value="Unassembled WGS sequence"/>
</dbReference>
<keyword evidence="1" id="KW-0472">Membrane</keyword>
<feature type="domain" description="Ig-like" evidence="3">
    <location>
        <begin position="332"/>
        <end position="449"/>
    </location>
</feature>
<dbReference type="Pfam" id="PF19077">
    <property type="entry name" value="Big_13"/>
    <property type="match status" value="1"/>
</dbReference>
<dbReference type="PANTHER" id="PTHR34677:SF3">
    <property type="entry name" value="BACTERIAL IG-LIKE DOMAIN-CONTAINING PROTEIN"/>
    <property type="match status" value="1"/>
</dbReference>
<reference evidence="6" key="2">
    <citation type="submission" date="2020-08" db="EMBL/GenBank/DDBJ databases">
        <title>The Agave Microbiome: Exploring the role of microbial communities in plant adaptations to desert environments.</title>
        <authorList>
            <person name="Partida-Martinez L.P."/>
        </authorList>
    </citation>
    <scope>NUCLEOTIDE SEQUENCE [LARGE SCALE GENOMIC DNA]</scope>
    <source>
        <strain evidence="6">AT2.8</strain>
    </source>
</reference>
<feature type="domain" description="Bacterial Ig-like" evidence="4">
    <location>
        <begin position="788"/>
        <end position="851"/>
    </location>
</feature>
<name>A0A852TM95_9BACI</name>